<dbReference type="Gene3D" id="3.20.20.70">
    <property type="entry name" value="Aldolase class I"/>
    <property type="match status" value="1"/>
</dbReference>
<evidence type="ECO:0000313" key="3">
    <source>
        <dbReference type="EMBL" id="TSA87673.1"/>
    </source>
</evidence>
<accession>A0A553V5B5</accession>
<evidence type="ECO:0000256" key="1">
    <source>
        <dbReference type="SAM" id="MobiDB-lite"/>
    </source>
</evidence>
<organism evidence="3 4">
    <name type="scientific">Deinococcus detaillensis</name>
    <dbReference type="NCBI Taxonomy" id="2592048"/>
    <lineage>
        <taxon>Bacteria</taxon>
        <taxon>Thermotogati</taxon>
        <taxon>Deinococcota</taxon>
        <taxon>Deinococci</taxon>
        <taxon>Deinococcales</taxon>
        <taxon>Deinococcaceae</taxon>
        <taxon>Deinococcus</taxon>
    </lineage>
</organism>
<dbReference type="PANTHER" id="PTHR35273">
    <property type="entry name" value="ALPHA-1,4 POLYGALACTOSAMINIDASE, PUTATIVE (AFU_ORTHOLOGUE AFUA_3G07890)-RELATED"/>
    <property type="match status" value="1"/>
</dbReference>
<dbReference type="PANTHER" id="PTHR35273:SF2">
    <property type="entry name" value="ALPHA-GALACTOSIDASE"/>
    <property type="match status" value="1"/>
</dbReference>
<dbReference type="SUPFAM" id="SSF51445">
    <property type="entry name" value="(Trans)glycosidases"/>
    <property type="match status" value="1"/>
</dbReference>
<evidence type="ECO:0000313" key="4">
    <source>
        <dbReference type="Proteomes" id="UP000316092"/>
    </source>
</evidence>
<evidence type="ECO:0000259" key="2">
    <source>
        <dbReference type="Pfam" id="PF03537"/>
    </source>
</evidence>
<dbReference type="InterPro" id="IPR004352">
    <property type="entry name" value="GH114_TIM-barrel"/>
</dbReference>
<reference evidence="3 4" key="1">
    <citation type="submission" date="2019-07" db="EMBL/GenBank/DDBJ databases">
        <title>Deinococcus detaillus sp. nov., isolated from humus soil in Antarctica.</title>
        <authorList>
            <person name="Zhang K."/>
        </authorList>
    </citation>
    <scope>NUCLEOTIDE SEQUENCE [LARGE SCALE GENOMIC DNA]</scope>
    <source>
        <strain evidence="3 4">H1</strain>
    </source>
</reference>
<protein>
    <submittedName>
        <fullName evidence="3">Endo alpha-1,4 polygalactosaminidase</fullName>
    </submittedName>
</protein>
<comment type="caution">
    <text evidence="3">The sequence shown here is derived from an EMBL/GenBank/DDBJ whole genome shotgun (WGS) entry which is preliminary data.</text>
</comment>
<feature type="compositionally biased region" description="Low complexity" evidence="1">
    <location>
        <begin position="1"/>
        <end position="12"/>
    </location>
</feature>
<sequence>MIDIPPAALAPVPVQPAPQPVVVRPPIRPAPVQPAPVPTPPAAPSPQPAPQSSGIKLPPSGKLSWDWQIGAGSEANITVPTAVKLIDVDGFNTSAAKVAQLNAQGLYTVCYLDVGSYEPGRPDSAQYPAYLKVQQDPDWPAEYFLDVTDVFKPNSALAAILKKRFQMCKDKGFAAIEPDNLQNDENVKGGKITTQQQIDFNGWVADQAHAYGLAVFQKNGPDKILLKDRTGKMMVDKFDGILNEQCQEQGECSALAEYTKRGKLALNAEYKAGLTLDCALSDRLKINSIKRDLDLRGAGMAGYSKQSCP</sequence>
<dbReference type="InterPro" id="IPR013785">
    <property type="entry name" value="Aldolase_TIM"/>
</dbReference>
<dbReference type="Pfam" id="PF03537">
    <property type="entry name" value="Glyco_hydro_114"/>
    <property type="match status" value="1"/>
</dbReference>
<proteinExistence type="predicted"/>
<keyword evidence="4" id="KW-1185">Reference proteome</keyword>
<dbReference type="AlphaFoldDB" id="A0A553V5B5"/>
<dbReference type="OrthoDB" id="319933at2"/>
<feature type="domain" description="Glycoside-hydrolase family GH114 TIM-barrel" evidence="2">
    <location>
        <begin position="65"/>
        <end position="296"/>
    </location>
</feature>
<dbReference type="EMBL" id="VKDB01000002">
    <property type="protein sequence ID" value="TSA87673.1"/>
    <property type="molecule type" value="Genomic_DNA"/>
</dbReference>
<feature type="compositionally biased region" description="Pro residues" evidence="1">
    <location>
        <begin position="26"/>
        <end position="49"/>
    </location>
</feature>
<dbReference type="InterPro" id="IPR017853">
    <property type="entry name" value="GH"/>
</dbReference>
<gene>
    <name evidence="3" type="ORF">FNU79_04010</name>
</gene>
<feature type="region of interest" description="Disordered" evidence="1">
    <location>
        <begin position="1"/>
        <end position="57"/>
    </location>
</feature>
<name>A0A553V5B5_9DEIO</name>
<dbReference type="Proteomes" id="UP000316092">
    <property type="component" value="Unassembled WGS sequence"/>
</dbReference>